<proteinExistence type="predicted"/>
<reference evidence="3" key="2">
    <citation type="submission" date="2008-08" db="EMBL/GenBank/DDBJ databases">
        <authorList>
            <consortium name="Diatom Consortium"/>
            <person name="Grigoriev I."/>
            <person name="Grimwood J."/>
            <person name="Kuo A."/>
            <person name="Otillar R.P."/>
            <person name="Salamov A."/>
            <person name="Detter J.C."/>
            <person name="Lindquist E."/>
            <person name="Shapiro H."/>
            <person name="Lucas S."/>
            <person name="Glavina del Rio T."/>
            <person name="Pitluck S."/>
            <person name="Rokhsar D."/>
            <person name="Bowler C."/>
        </authorList>
    </citation>
    <scope>GENOME REANNOTATION</scope>
    <source>
        <strain evidence="3">CCAP 1055/1</strain>
    </source>
</reference>
<evidence type="ECO:0000313" key="3">
    <source>
        <dbReference type="Proteomes" id="UP000000759"/>
    </source>
</evidence>
<dbReference type="GeneID" id="7204075"/>
<reference evidence="2 3" key="1">
    <citation type="journal article" date="2008" name="Nature">
        <title>The Phaeodactylum genome reveals the evolutionary history of diatom genomes.</title>
        <authorList>
            <person name="Bowler C."/>
            <person name="Allen A.E."/>
            <person name="Badger J.H."/>
            <person name="Grimwood J."/>
            <person name="Jabbari K."/>
            <person name="Kuo A."/>
            <person name="Maheswari U."/>
            <person name="Martens C."/>
            <person name="Maumus F."/>
            <person name="Otillar R.P."/>
            <person name="Rayko E."/>
            <person name="Salamov A."/>
            <person name="Vandepoele K."/>
            <person name="Beszteri B."/>
            <person name="Gruber A."/>
            <person name="Heijde M."/>
            <person name="Katinka M."/>
            <person name="Mock T."/>
            <person name="Valentin K."/>
            <person name="Verret F."/>
            <person name="Berges J.A."/>
            <person name="Brownlee C."/>
            <person name="Cadoret J.P."/>
            <person name="Chiovitti A."/>
            <person name="Choi C.J."/>
            <person name="Coesel S."/>
            <person name="De Martino A."/>
            <person name="Detter J.C."/>
            <person name="Durkin C."/>
            <person name="Falciatore A."/>
            <person name="Fournet J."/>
            <person name="Haruta M."/>
            <person name="Huysman M.J."/>
            <person name="Jenkins B.D."/>
            <person name="Jiroutova K."/>
            <person name="Jorgensen R.E."/>
            <person name="Joubert Y."/>
            <person name="Kaplan A."/>
            <person name="Kroger N."/>
            <person name="Kroth P.G."/>
            <person name="La Roche J."/>
            <person name="Lindquist E."/>
            <person name="Lommer M."/>
            <person name="Martin-Jezequel V."/>
            <person name="Lopez P.J."/>
            <person name="Lucas S."/>
            <person name="Mangogna M."/>
            <person name="McGinnis K."/>
            <person name="Medlin L.K."/>
            <person name="Montsant A."/>
            <person name="Oudot-Le Secq M.P."/>
            <person name="Napoli C."/>
            <person name="Obornik M."/>
            <person name="Parker M.S."/>
            <person name="Petit J.L."/>
            <person name="Porcel B.M."/>
            <person name="Poulsen N."/>
            <person name="Robison M."/>
            <person name="Rychlewski L."/>
            <person name="Rynearson T.A."/>
            <person name="Schmutz J."/>
            <person name="Shapiro H."/>
            <person name="Siaut M."/>
            <person name="Stanley M."/>
            <person name="Sussman M.R."/>
            <person name="Taylor A.R."/>
            <person name="Vardi A."/>
            <person name="von Dassow P."/>
            <person name="Vyverman W."/>
            <person name="Willis A."/>
            <person name="Wyrwicz L.S."/>
            <person name="Rokhsar D.S."/>
            <person name="Weissenbach J."/>
            <person name="Armbrust E.V."/>
            <person name="Green B.R."/>
            <person name="Van de Peer Y."/>
            <person name="Grigoriev I.V."/>
        </authorList>
    </citation>
    <scope>NUCLEOTIDE SEQUENCE [LARGE SCALE GENOMIC DNA]</scope>
    <source>
        <strain evidence="2 3">CCAP 1055/1</strain>
    </source>
</reference>
<feature type="compositionally biased region" description="Acidic residues" evidence="1">
    <location>
        <begin position="28"/>
        <end position="44"/>
    </location>
</feature>
<dbReference type="Proteomes" id="UP000000759">
    <property type="component" value="Chromosome 3"/>
</dbReference>
<dbReference type="KEGG" id="pti:PHATR_33637"/>
<dbReference type="EMBL" id="CP001142">
    <property type="protein sequence ID" value="ACI65722.1"/>
    <property type="molecule type" value="Genomic_DNA"/>
</dbReference>
<organism evidence="2 3">
    <name type="scientific">Phaeodactylum tricornutum (strain CCAP 1055/1)</name>
    <dbReference type="NCBI Taxonomy" id="556484"/>
    <lineage>
        <taxon>Eukaryota</taxon>
        <taxon>Sar</taxon>
        <taxon>Stramenopiles</taxon>
        <taxon>Ochrophyta</taxon>
        <taxon>Bacillariophyta</taxon>
        <taxon>Bacillariophyceae</taxon>
        <taxon>Bacillariophycidae</taxon>
        <taxon>Naviculales</taxon>
        <taxon>Phaeodactylaceae</taxon>
        <taxon>Phaeodactylum</taxon>
    </lineage>
</organism>
<gene>
    <name evidence="2" type="ORF">PHATR_33637</name>
</gene>
<dbReference type="AlphaFoldDB" id="B5Y5V1"/>
<feature type="compositionally biased region" description="Basic and acidic residues" evidence="1">
    <location>
        <begin position="74"/>
        <end position="86"/>
    </location>
</feature>
<feature type="region of interest" description="Disordered" evidence="1">
    <location>
        <begin position="1"/>
        <end position="92"/>
    </location>
</feature>
<accession>B5Y5V1</accession>
<protein>
    <submittedName>
        <fullName evidence="2">Uncharacterized protein</fullName>
    </submittedName>
</protein>
<feature type="compositionally biased region" description="Low complexity" evidence="1">
    <location>
        <begin position="7"/>
        <end position="27"/>
    </location>
</feature>
<dbReference type="InParanoid" id="B5Y5V1"/>
<name>B5Y5V1_PHATC</name>
<evidence type="ECO:0000313" key="2">
    <source>
        <dbReference type="EMBL" id="ACI65722.1"/>
    </source>
</evidence>
<dbReference type="HOGENOM" id="CLU_2125907_0_0_1"/>
<keyword evidence="3" id="KW-1185">Reference proteome</keyword>
<sequence>MRRPRKVTPAVPAPAAATDSPADAASASEEDEEFGGFDSSDGEEPSGTAPPSPASSDDEGDGKKTAKPLARSKNTSDEVVLNRHENQQSPVQLREAMKILGDSKCGGQRIVGIN</sequence>
<evidence type="ECO:0000256" key="1">
    <source>
        <dbReference type="SAM" id="MobiDB-lite"/>
    </source>
</evidence>
<dbReference type="PaxDb" id="2850-Phatr33637"/>
<dbReference type="RefSeq" id="XP_002186252.1">
    <property type="nucleotide sequence ID" value="XM_002186216.1"/>
</dbReference>